<dbReference type="FunFam" id="3.90.550.10:FF:000252">
    <property type="entry name" value="Protein O-linked-mannose beta-1,2-N-acetylglucosaminyltransferase 1"/>
    <property type="match status" value="1"/>
</dbReference>
<evidence type="ECO:0000256" key="3">
    <source>
        <dbReference type="ARBA" id="ARBA00006492"/>
    </source>
</evidence>
<evidence type="ECO:0000256" key="7">
    <source>
        <dbReference type="ARBA" id="ARBA00022723"/>
    </source>
</evidence>
<keyword evidence="8 17" id="KW-0735">Signal-anchor</keyword>
<dbReference type="Proteomes" id="UP001165289">
    <property type="component" value="Unassembled WGS sequence"/>
</dbReference>
<evidence type="ECO:0000256" key="2">
    <source>
        <dbReference type="ARBA" id="ARBA00004922"/>
    </source>
</evidence>
<dbReference type="EMBL" id="JAKMXF010000321">
    <property type="protein sequence ID" value="KAI6649393.1"/>
    <property type="molecule type" value="Genomic_DNA"/>
</dbReference>
<evidence type="ECO:0000256" key="9">
    <source>
        <dbReference type="ARBA" id="ARBA00022989"/>
    </source>
</evidence>
<keyword evidence="10 17" id="KW-0333">Golgi apparatus</keyword>
<evidence type="ECO:0000256" key="15">
    <source>
        <dbReference type="ARBA" id="ARBA00041712"/>
    </source>
</evidence>
<evidence type="ECO:0000256" key="14">
    <source>
        <dbReference type="ARBA" id="ARBA00038949"/>
    </source>
</evidence>
<evidence type="ECO:0000256" key="17">
    <source>
        <dbReference type="RuleBase" id="RU368119"/>
    </source>
</evidence>
<dbReference type="InterPro" id="IPR004139">
    <property type="entry name" value="Glyco_trans_13"/>
</dbReference>
<dbReference type="PANTHER" id="PTHR10468">
    <property type="entry name" value="PROTEIN O-LINKED-MANNOSE BETA-1,2-N-ACETYLGLUCOSAMINYLTRANSFERASE 1/ALPHA-1,3-MANNOSYL-GLYCOPROTEIN 2-BETA-N-ACETYLGLUCOSAMINYLTRANSFERASE"/>
    <property type="match status" value="1"/>
</dbReference>
<comment type="pathway">
    <text evidence="2 17">Protein modification; protein glycosylation.</text>
</comment>
<keyword evidence="6 17" id="KW-0812">Transmembrane</keyword>
<comment type="function">
    <text evidence="13 17">Initiates complex N-linked carbohydrate formation. Essential for the conversion of high-mannose to hybrid and complex N-glycans.</text>
</comment>
<protein>
    <recommendedName>
        <fullName evidence="14 17">Alpha-1,3-mannosyl-glycoprotein 2-beta-N-acetylglucosaminyltransferase</fullName>
        <shortName evidence="17">GNT-I</shortName>
        <shortName evidence="17">GlcNAc-T I</shortName>
        <ecNumber evidence="14 17">2.4.1.101</ecNumber>
    </recommendedName>
    <alternativeName>
        <fullName evidence="15 17">N-glycosyl-oligosaccharide-glycoprotein N-acetylglucosaminyltransferase I</fullName>
    </alternativeName>
</protein>
<feature type="transmembrane region" description="Helical" evidence="17">
    <location>
        <begin position="7"/>
        <end position="29"/>
    </location>
</feature>
<dbReference type="SUPFAM" id="SSF53448">
    <property type="entry name" value="Nucleotide-diphospho-sugar transferases"/>
    <property type="match status" value="1"/>
</dbReference>
<evidence type="ECO:0000256" key="1">
    <source>
        <dbReference type="ARBA" id="ARBA00004323"/>
    </source>
</evidence>
<name>A0AAV7JKC0_9METZ</name>
<evidence type="ECO:0000256" key="13">
    <source>
        <dbReference type="ARBA" id="ARBA00037706"/>
    </source>
</evidence>
<reference evidence="18 19" key="1">
    <citation type="journal article" date="2023" name="BMC Biol.">
        <title>The compact genome of the sponge Oopsacas minuta (Hexactinellida) is lacking key metazoan core genes.</title>
        <authorList>
            <person name="Santini S."/>
            <person name="Schenkelaars Q."/>
            <person name="Jourda C."/>
            <person name="Duchesne M."/>
            <person name="Belahbib H."/>
            <person name="Rocher C."/>
            <person name="Selva M."/>
            <person name="Riesgo A."/>
            <person name="Vervoort M."/>
            <person name="Leys S.P."/>
            <person name="Kodjabachian L."/>
            <person name="Le Bivic A."/>
            <person name="Borchiellini C."/>
            <person name="Claverie J.M."/>
            <person name="Renard E."/>
        </authorList>
    </citation>
    <scope>NUCLEOTIDE SEQUENCE [LARGE SCALE GENOMIC DNA]</scope>
    <source>
        <strain evidence="18">SPO-2</strain>
    </source>
</reference>
<keyword evidence="12 17" id="KW-0464">Manganese</keyword>
<dbReference type="Gene3D" id="3.10.180.20">
    <property type="entry name" value="N-Acetylglucosaminyltransferase I, Domain 2"/>
    <property type="match status" value="1"/>
</dbReference>
<comment type="cofactor">
    <cofactor evidence="17">
        <name>Mn(2+)</name>
        <dbReference type="ChEBI" id="CHEBI:29035"/>
    </cofactor>
    <text evidence="17">The cofactor is mostly bound to the substrate.</text>
</comment>
<dbReference type="GO" id="GO:0000139">
    <property type="term" value="C:Golgi membrane"/>
    <property type="evidence" value="ECO:0007669"/>
    <property type="project" value="UniProtKB-SubCell"/>
</dbReference>
<comment type="subcellular location">
    <subcellularLocation>
        <location evidence="1 17">Golgi apparatus membrane</location>
        <topology evidence="1 17">Single-pass type II membrane protein</topology>
    </subcellularLocation>
</comment>
<dbReference type="Pfam" id="PF03071">
    <property type="entry name" value="GNT-I"/>
    <property type="match status" value="1"/>
</dbReference>
<sequence>MVSTNQLRYFIFLSIFLILWLLIFLHSYYQTKGNERTLDEKLESIDDILNEKIQENLAEILEKWSNTEVRLQQVEEKLGNIKLDEIEVVVSHTKEAKRTITYLHKIAILIIACNRVEVKSIIQQTLEYSQDRETFPLFVSQDCGDVATKRVILEFKSQLTYLEHNNKTQIEVGPRETHMIGYYKISRHYKWAIDQVFAYNSEIDSLVILEDDMIISFDFFDYFKSMRPLLDIDTTVWCISAWNDNGKVELAHDNSLFYRTDFMPGLGWMLTKNVWNELRVKWPPAFWDDWMRGDEIRKNRVCIRPEVSRTKLYVQKGVSGGLFFDRFYKYWALNDKEFDFNSFDINSLAKVTYDHNYFLVLRNAKTVSADEIVNNNLEANVQYKILYKDYQEYKRLANRFGLMDDERGGVLRTAYHGAVTFYYVNKYVHLVPAELLKS</sequence>
<evidence type="ECO:0000256" key="10">
    <source>
        <dbReference type="ARBA" id="ARBA00023034"/>
    </source>
</evidence>
<keyword evidence="9 17" id="KW-1133">Transmembrane helix</keyword>
<dbReference type="EC" id="2.4.1.101" evidence="14 17"/>
<evidence type="ECO:0000256" key="11">
    <source>
        <dbReference type="ARBA" id="ARBA00023136"/>
    </source>
</evidence>
<accession>A0AAV7JKC0</accession>
<gene>
    <name evidence="18" type="ORF">LOD99_11759</name>
</gene>
<dbReference type="AlphaFoldDB" id="A0AAV7JKC0"/>
<evidence type="ECO:0000256" key="16">
    <source>
        <dbReference type="ARBA" id="ARBA00049421"/>
    </source>
</evidence>
<evidence type="ECO:0000313" key="18">
    <source>
        <dbReference type="EMBL" id="KAI6649393.1"/>
    </source>
</evidence>
<evidence type="ECO:0000313" key="19">
    <source>
        <dbReference type="Proteomes" id="UP001165289"/>
    </source>
</evidence>
<evidence type="ECO:0000256" key="5">
    <source>
        <dbReference type="ARBA" id="ARBA00022679"/>
    </source>
</evidence>
<keyword evidence="19" id="KW-1185">Reference proteome</keyword>
<comment type="caution">
    <text evidence="18">The sequence shown here is derived from an EMBL/GenBank/DDBJ whole genome shotgun (WGS) entry which is preliminary data.</text>
</comment>
<evidence type="ECO:0000256" key="4">
    <source>
        <dbReference type="ARBA" id="ARBA00022676"/>
    </source>
</evidence>
<comment type="similarity">
    <text evidence="3 17">Belongs to the glycosyltransferase 13 family.</text>
</comment>
<organism evidence="18 19">
    <name type="scientific">Oopsacas minuta</name>
    <dbReference type="NCBI Taxonomy" id="111878"/>
    <lineage>
        <taxon>Eukaryota</taxon>
        <taxon>Metazoa</taxon>
        <taxon>Porifera</taxon>
        <taxon>Hexactinellida</taxon>
        <taxon>Hexasterophora</taxon>
        <taxon>Lyssacinosida</taxon>
        <taxon>Leucopsacidae</taxon>
        <taxon>Oopsacas</taxon>
    </lineage>
</organism>
<dbReference type="PANTHER" id="PTHR10468:SF0">
    <property type="entry name" value="ALPHA-1,3-MANNOSYL-GLYCOPROTEIN 2-BETA-N-ACETYLGLUCOSAMINYLTRANSFERASE"/>
    <property type="match status" value="1"/>
</dbReference>
<evidence type="ECO:0000256" key="12">
    <source>
        <dbReference type="ARBA" id="ARBA00023211"/>
    </source>
</evidence>
<comment type="catalytic activity">
    <reaction evidence="16 17">
        <text>N(4)-(alpha-D-Man-(1-&gt;3)-[alpha-D-Man-(1-&gt;3)-[alpha-D-Man-(1-&gt;6)]-alpha-D-Man-(1-&gt;6)]-beta-D-Man-(1-&gt;4)-beta-D-GlcNAc-(1-&gt;4)-beta-D-GlcNAc)-L-asparaginyl-[protein] (N-glucan mannose isomer 5A1,2) + UDP-N-acetyl-alpha-D-glucosamine = N(4)-{beta-D-GlcNAc-(1-&gt;2)-alpha-D-Man-(1-&gt;3)-[alpha-D-Man-(1-&gt;3)-[alpha-D-Man-(1-&gt;6)]-alpha-D-Man-(1-&gt;6)]-beta-D-Man-(1-&gt;4)-beta-D-GlcNAc-(1-&gt;4)-beta-D-GlcNAc}-L-asparaginyl-[protein] + UDP + H(+)</text>
        <dbReference type="Rhea" id="RHEA:11456"/>
        <dbReference type="Rhea" id="RHEA-COMP:14367"/>
        <dbReference type="Rhea" id="RHEA-COMP:14368"/>
        <dbReference type="ChEBI" id="CHEBI:15378"/>
        <dbReference type="ChEBI" id="CHEBI:57705"/>
        <dbReference type="ChEBI" id="CHEBI:58223"/>
        <dbReference type="ChEBI" id="CHEBI:59087"/>
        <dbReference type="ChEBI" id="CHEBI:60625"/>
        <dbReference type="EC" id="2.4.1.101"/>
    </reaction>
</comment>
<dbReference type="Gene3D" id="3.90.550.10">
    <property type="entry name" value="Spore Coat Polysaccharide Biosynthesis Protein SpsA, Chain A"/>
    <property type="match status" value="1"/>
</dbReference>
<dbReference type="InterPro" id="IPR029044">
    <property type="entry name" value="Nucleotide-diphossugar_trans"/>
</dbReference>
<keyword evidence="11 17" id="KW-0472">Membrane</keyword>
<dbReference type="GO" id="GO:0003827">
    <property type="term" value="F:alpha-1,3-mannosylglycoprotein 2-beta-N-acetylglucosaminyltransferase activity"/>
    <property type="evidence" value="ECO:0007669"/>
    <property type="project" value="UniProtKB-UniRule"/>
</dbReference>
<dbReference type="GO" id="GO:0030145">
    <property type="term" value="F:manganese ion binding"/>
    <property type="evidence" value="ECO:0007669"/>
    <property type="project" value="UniProtKB-UniRule"/>
</dbReference>
<evidence type="ECO:0000256" key="6">
    <source>
        <dbReference type="ARBA" id="ARBA00022692"/>
    </source>
</evidence>
<evidence type="ECO:0000256" key="8">
    <source>
        <dbReference type="ARBA" id="ARBA00022968"/>
    </source>
</evidence>
<keyword evidence="7 17" id="KW-0479">Metal-binding</keyword>
<dbReference type="InterPro" id="IPR052261">
    <property type="entry name" value="Glycosyltransferase_13"/>
</dbReference>
<keyword evidence="5" id="KW-0808">Transferase</keyword>
<keyword evidence="4 17" id="KW-0328">Glycosyltransferase</keyword>
<proteinExistence type="inferred from homology"/>